<name>A0A419T1X5_9FIRM</name>
<proteinExistence type="predicted"/>
<reference evidence="1 2" key="1">
    <citation type="submission" date="2016-08" db="EMBL/GenBank/DDBJ databases">
        <title>Novel Firmicutes and Novel Genomes.</title>
        <authorList>
            <person name="Poppleton D.I."/>
            <person name="Gribaldo S."/>
        </authorList>
    </citation>
    <scope>NUCLEOTIDE SEQUENCE [LARGE SCALE GENOMIC DNA]</scope>
    <source>
        <strain evidence="1 2">CTT3</strain>
    </source>
</reference>
<evidence type="ECO:0000313" key="1">
    <source>
        <dbReference type="EMBL" id="RKD31456.1"/>
    </source>
</evidence>
<protein>
    <submittedName>
        <fullName evidence="1">Uncharacterized protein</fullName>
    </submittedName>
</protein>
<gene>
    <name evidence="1" type="ORF">BET03_12630</name>
</gene>
<keyword evidence="2" id="KW-1185">Reference proteome</keyword>
<dbReference type="RefSeq" id="WP_120169394.1">
    <property type="nucleotide sequence ID" value="NZ_MCIB01000019.1"/>
</dbReference>
<dbReference type="Proteomes" id="UP000284177">
    <property type="component" value="Unassembled WGS sequence"/>
</dbReference>
<comment type="caution">
    <text evidence="1">The sequence shown here is derived from an EMBL/GenBank/DDBJ whole genome shotgun (WGS) entry which is preliminary data.</text>
</comment>
<dbReference type="InterPro" id="IPR012347">
    <property type="entry name" value="Ferritin-like"/>
</dbReference>
<dbReference type="OrthoDB" id="1707909at2"/>
<evidence type="ECO:0000313" key="2">
    <source>
        <dbReference type="Proteomes" id="UP000284177"/>
    </source>
</evidence>
<dbReference type="Gene3D" id="1.20.1260.10">
    <property type="match status" value="1"/>
</dbReference>
<sequence>MDINLKDAVKKKLLDAQEMVRDYEMFSKEIRDTELAETFKMFAEESGMQARRLQAILDKLEGRK</sequence>
<dbReference type="EMBL" id="MCIB01000019">
    <property type="protein sequence ID" value="RKD31456.1"/>
    <property type="molecule type" value="Genomic_DNA"/>
</dbReference>
<accession>A0A419T1X5</accession>
<dbReference type="AlphaFoldDB" id="A0A419T1X5"/>
<organism evidence="1 2">
    <name type="scientific">Thermohalobacter berrensis</name>
    <dbReference type="NCBI Taxonomy" id="99594"/>
    <lineage>
        <taxon>Bacteria</taxon>
        <taxon>Bacillati</taxon>
        <taxon>Bacillota</taxon>
        <taxon>Tissierellia</taxon>
        <taxon>Tissierellales</taxon>
        <taxon>Thermohalobacteraceae</taxon>
        <taxon>Thermohalobacter</taxon>
    </lineage>
</organism>